<evidence type="ECO:0000256" key="1">
    <source>
        <dbReference type="SAM" id="MobiDB-lite"/>
    </source>
</evidence>
<dbReference type="AlphaFoldDB" id="A0A8H6LFR7"/>
<gene>
    <name evidence="2" type="ORF">HZS61_003091</name>
    <name evidence="3" type="ORF">HZS61_003169</name>
</gene>
<proteinExistence type="predicted"/>
<protein>
    <submittedName>
        <fullName evidence="3">Uncharacterized protein</fullName>
    </submittedName>
</protein>
<reference evidence="3 4" key="1">
    <citation type="journal article" date="2020" name="bioRxiv">
        <title>A chromosome-scale genome assembly for the Fusarium oxysporum strain Fo5176 to establish a model Arabidopsis-fungal pathosystem.</title>
        <authorList>
            <person name="Fokkens L."/>
            <person name="Guo L."/>
            <person name="Dora S."/>
            <person name="Wang B."/>
            <person name="Ye K."/>
            <person name="Sanchez-Rodriguez C."/>
            <person name="Croll D."/>
        </authorList>
    </citation>
    <scope>NUCLEOTIDE SEQUENCE [LARGE SCALE GENOMIC DNA]</scope>
    <source>
        <strain evidence="3 4">Fo5176</strain>
    </source>
</reference>
<name>A0A8H6LFR7_FUSOX</name>
<organism evidence="3 4">
    <name type="scientific">Fusarium oxysporum f. sp. conglutinans</name>
    <dbReference type="NCBI Taxonomy" id="100902"/>
    <lineage>
        <taxon>Eukaryota</taxon>
        <taxon>Fungi</taxon>
        <taxon>Dikarya</taxon>
        <taxon>Ascomycota</taxon>
        <taxon>Pezizomycotina</taxon>
        <taxon>Sordariomycetes</taxon>
        <taxon>Hypocreomycetidae</taxon>
        <taxon>Hypocreales</taxon>
        <taxon>Nectriaceae</taxon>
        <taxon>Fusarium</taxon>
        <taxon>Fusarium oxysporum species complex</taxon>
    </lineage>
</organism>
<evidence type="ECO:0000313" key="3">
    <source>
        <dbReference type="EMBL" id="KAF6517608.1"/>
    </source>
</evidence>
<sequence>MDERVLPNDPPWEADYPGSPGLPHPPASEIALLPGVTTFLQQTEPYERVAKEFRASWESVQHDDKHDVIAKAFYEAGDFVAWFAYFRIKRAAEQSASCTGKTDCRRLIDILQHADVFIQRQLATKVVAVFSDEQKEKIEKLHEKMSLSAARQPTADSNRLQILEAPQPYTTPSFNTDRVMIERSTIPTPNSFLTSYEQVIVNPPLNTAKKLLHKDLSNAIGTTQNPIPKGALLAAISMAFPPTGGKDDCQMVLEILEDKVQHFAKRWFKKRLESKDGLRCLVARDGSTIVPYPQFTLRGFQRRRRTDFGLVVSHAITTSPRYQDDEKHSRPYTDGVSMVVSAQANARAHVYLSLGLVEGIRIKDKLFV</sequence>
<dbReference type="EMBL" id="JACDXP010000011">
    <property type="protein sequence ID" value="KAF6517608.1"/>
    <property type="molecule type" value="Genomic_DNA"/>
</dbReference>
<dbReference type="EMBL" id="JACDXP010000011">
    <property type="protein sequence ID" value="KAF6517530.1"/>
    <property type="molecule type" value="Genomic_DNA"/>
</dbReference>
<accession>A0A8H6LFR7</accession>
<evidence type="ECO:0000313" key="4">
    <source>
        <dbReference type="Proteomes" id="UP000593570"/>
    </source>
</evidence>
<comment type="caution">
    <text evidence="3">The sequence shown here is derived from an EMBL/GenBank/DDBJ whole genome shotgun (WGS) entry which is preliminary data.</text>
</comment>
<evidence type="ECO:0000313" key="2">
    <source>
        <dbReference type="EMBL" id="KAF6517530.1"/>
    </source>
</evidence>
<dbReference type="Proteomes" id="UP000593570">
    <property type="component" value="Unassembled WGS sequence"/>
</dbReference>
<feature type="region of interest" description="Disordered" evidence="1">
    <location>
        <begin position="1"/>
        <end position="20"/>
    </location>
</feature>